<dbReference type="InParanoid" id="D2VG80"/>
<sequence>MGIICVTDKNVGSRSHQPLPTPAILHPKKATGNKQTGNTENGGNQGAGELVLKAQTSVSSLIHKFNSPITTKYAIKYHEPLRITASMYSSMYKNQKYLLCTAIPPEIPFYQTDIKVETTPTITSFITSVFQERPTKKKQNNLLHIVSSSDSFDIAMGEDFRNHPEKKQEYIESPLPLFLCNLVKYNEKQGEDEFSVHEFTFSWKYTKRELIPINSESEINLEPVKRLEPKESIFYTSETHHYNYKDPGFVKWQKKHELEIKEDEDAIDFLQRSLNAIWSTVEYKPNVFHRSSASEVVESKGEGSIGLVVLFISVCRANGIPSRAHFGYLCPSGDKKKDHKKLMKNGTSPSLIYTEFHSKAEVWIDNLGWIPVELSDKDKGILNAEPIPFLTSHFFDNITMDMRPFTSRSSTLNYCNSLEYNGSNEEIKTLFRTPEEEKFDGAIVKLCNDFLMLWQTARRKRSMDLLRQTFAKLSSGLKDEFHQECTVFDSVFFQGYDITFLPFKVTSRKTNKDGICHSTIMFTDLQTMETEEYIVSLDIEDDLIADINIASIPYLHEEDKVEERKLKILGSYVRKEFSFFPPVFSFGTHNQSLHTTVKTQVHYWHAQIHEIEPRKEDATNNTTNNNSHSNLNTGE</sequence>
<dbReference type="Proteomes" id="UP000006671">
    <property type="component" value="Unassembled WGS sequence"/>
</dbReference>
<dbReference type="SUPFAM" id="SSF54001">
    <property type="entry name" value="Cysteine proteinases"/>
    <property type="match status" value="1"/>
</dbReference>
<dbReference type="KEGG" id="ngr:NAEGRDRAFT_67884"/>
<dbReference type="GeneID" id="8848114"/>
<evidence type="ECO:0000259" key="2">
    <source>
        <dbReference type="SMART" id="SM00460"/>
    </source>
</evidence>
<dbReference type="PANTHER" id="PTHR33490:SF1">
    <property type="entry name" value="SLL1233 PROTEIN"/>
    <property type="match status" value="1"/>
</dbReference>
<accession>D2VG80</accession>
<protein>
    <submittedName>
        <fullName evidence="3">Predicted protein</fullName>
    </submittedName>
</protein>
<dbReference type="OrthoDB" id="10250800at2759"/>
<evidence type="ECO:0000313" key="3">
    <source>
        <dbReference type="EMBL" id="EFC44223.1"/>
    </source>
</evidence>
<dbReference type="InterPro" id="IPR038765">
    <property type="entry name" value="Papain-like_cys_pep_sf"/>
</dbReference>
<feature type="region of interest" description="Disordered" evidence="1">
    <location>
        <begin position="612"/>
        <end position="635"/>
    </location>
</feature>
<dbReference type="OMA" id="ICHSTIM"/>
<feature type="region of interest" description="Disordered" evidence="1">
    <location>
        <begin position="9"/>
        <end position="46"/>
    </location>
</feature>
<dbReference type="Gene3D" id="3.10.620.30">
    <property type="match status" value="1"/>
</dbReference>
<feature type="compositionally biased region" description="Low complexity" evidence="1">
    <location>
        <begin position="32"/>
        <end position="42"/>
    </location>
</feature>
<dbReference type="AlphaFoldDB" id="D2VG80"/>
<gene>
    <name evidence="3" type="ORF">NAEGRDRAFT_67884</name>
</gene>
<reference evidence="3 4" key="1">
    <citation type="journal article" date="2010" name="Cell">
        <title>The genome of Naegleria gruberi illuminates early eukaryotic versatility.</title>
        <authorList>
            <person name="Fritz-Laylin L.K."/>
            <person name="Prochnik S.E."/>
            <person name="Ginger M.L."/>
            <person name="Dacks J.B."/>
            <person name="Carpenter M.L."/>
            <person name="Field M.C."/>
            <person name="Kuo A."/>
            <person name="Paredez A."/>
            <person name="Chapman J."/>
            <person name="Pham J."/>
            <person name="Shu S."/>
            <person name="Neupane R."/>
            <person name="Cipriano M."/>
            <person name="Mancuso J."/>
            <person name="Tu H."/>
            <person name="Salamov A."/>
            <person name="Lindquist E."/>
            <person name="Shapiro H."/>
            <person name="Lucas S."/>
            <person name="Grigoriev I.V."/>
            <person name="Cande W.Z."/>
            <person name="Fulton C."/>
            <person name="Rokhsar D.S."/>
            <person name="Dawson S.C."/>
        </authorList>
    </citation>
    <scope>NUCLEOTIDE SEQUENCE [LARGE SCALE GENOMIC DNA]</scope>
    <source>
        <strain evidence="3 4">NEG-M</strain>
    </source>
</reference>
<keyword evidence="4" id="KW-1185">Reference proteome</keyword>
<proteinExistence type="predicted"/>
<feature type="domain" description="Transglutaminase-like" evidence="2">
    <location>
        <begin position="297"/>
        <end position="376"/>
    </location>
</feature>
<dbReference type="EMBL" id="GG738869">
    <property type="protein sequence ID" value="EFC44223.1"/>
    <property type="molecule type" value="Genomic_DNA"/>
</dbReference>
<dbReference type="SMART" id="SM00460">
    <property type="entry name" value="TGc"/>
    <property type="match status" value="1"/>
</dbReference>
<evidence type="ECO:0000313" key="4">
    <source>
        <dbReference type="Proteomes" id="UP000006671"/>
    </source>
</evidence>
<feature type="compositionally biased region" description="Low complexity" evidence="1">
    <location>
        <begin position="619"/>
        <end position="635"/>
    </location>
</feature>
<dbReference type="RefSeq" id="XP_002676967.1">
    <property type="nucleotide sequence ID" value="XM_002676921.1"/>
</dbReference>
<dbReference type="Pfam" id="PF01841">
    <property type="entry name" value="Transglut_core"/>
    <property type="match status" value="1"/>
</dbReference>
<dbReference type="PANTHER" id="PTHR33490">
    <property type="entry name" value="BLR5614 PROTEIN-RELATED"/>
    <property type="match status" value="1"/>
</dbReference>
<dbReference type="InterPro" id="IPR002931">
    <property type="entry name" value="Transglutaminase-like"/>
</dbReference>
<evidence type="ECO:0000256" key="1">
    <source>
        <dbReference type="SAM" id="MobiDB-lite"/>
    </source>
</evidence>
<organism evidence="4">
    <name type="scientific">Naegleria gruberi</name>
    <name type="common">Amoeba</name>
    <dbReference type="NCBI Taxonomy" id="5762"/>
    <lineage>
        <taxon>Eukaryota</taxon>
        <taxon>Discoba</taxon>
        <taxon>Heterolobosea</taxon>
        <taxon>Tetramitia</taxon>
        <taxon>Eutetramitia</taxon>
        <taxon>Vahlkampfiidae</taxon>
        <taxon>Naegleria</taxon>
    </lineage>
</organism>
<name>D2VG80_NAEGR</name>
<dbReference type="VEuPathDB" id="AmoebaDB:NAEGRDRAFT_67884"/>